<dbReference type="GeneID" id="33360153"/>
<dbReference type="EMBL" id="MF101444">
    <property type="protein sequence ID" value="ARW66927.1"/>
    <property type="molecule type" value="Genomic_DNA"/>
</dbReference>
<reference evidence="1" key="1">
    <citation type="journal article" date="2017" name="J. Phycol.">
        <title>Analysis of chloroplast genomes and a supermatrix inform reclassification of the Rhodomelaceae (Rhodophyta).</title>
        <authorList>
            <person name="Diaz-Tapia P."/>
            <person name="Maggs C.A."/>
            <person name="West J.A."/>
            <person name="Verbruggen H."/>
        </authorList>
    </citation>
    <scope>NUCLEOTIDE SEQUENCE</scope>
    <source>
        <strain evidence="1">PD1107</strain>
    </source>
</reference>
<keyword evidence="1" id="KW-0150">Chloroplast</keyword>
<keyword evidence="1" id="KW-0934">Plastid</keyword>
<proteinExistence type="predicted"/>
<geneLocation type="chloroplast" evidence="1"/>
<protein>
    <submittedName>
        <fullName evidence="1">Uncharacterized protein</fullName>
    </submittedName>
</protein>
<dbReference type="AlphaFoldDB" id="A0A1Z1MLG1"/>
<evidence type="ECO:0000313" key="1">
    <source>
        <dbReference type="EMBL" id="ARW66927.1"/>
    </source>
</evidence>
<organism evidence="1">
    <name type="scientific">Dipterosiphonia australica</name>
    <dbReference type="NCBI Taxonomy" id="2007208"/>
    <lineage>
        <taxon>Eukaryota</taxon>
        <taxon>Rhodophyta</taxon>
        <taxon>Florideophyceae</taxon>
        <taxon>Rhodymeniophycidae</taxon>
        <taxon>Ceramiales</taxon>
        <taxon>Rhodomelaceae</taxon>
        <taxon>Herposiphonieae</taxon>
        <taxon>Dipterosiphonia</taxon>
    </lineage>
</organism>
<sequence>MTDKKKIFLKKVDLLIISLEILNKYFNKNQNNIEFQKIRDDLQNYKSYSICSFIKIIQYIYSIQLLIKRYLIHEISNEILKNYTNYGQCNIVNKYHKKFYSISTNKKEYYKNYKIMHDSFKNDINIKYISIINLYIISKLVTRKGIYNLIIYLFN</sequence>
<name>A0A1Z1MLG1_9FLOR</name>
<dbReference type="RefSeq" id="YP_009397741.1">
    <property type="nucleotide sequence ID" value="NC_035288.1"/>
</dbReference>
<accession>A0A1Z1MLG1</accession>
<gene>
    <name evidence="1" type="primary">ConsOrf3</name>
</gene>